<organism evidence="2 3">
    <name type="scientific">Grifola frondosa</name>
    <name type="common">Maitake</name>
    <name type="synonym">Polyporus frondosus</name>
    <dbReference type="NCBI Taxonomy" id="5627"/>
    <lineage>
        <taxon>Eukaryota</taxon>
        <taxon>Fungi</taxon>
        <taxon>Dikarya</taxon>
        <taxon>Basidiomycota</taxon>
        <taxon>Agaricomycotina</taxon>
        <taxon>Agaricomycetes</taxon>
        <taxon>Polyporales</taxon>
        <taxon>Grifolaceae</taxon>
        <taxon>Grifola</taxon>
    </lineage>
</organism>
<protein>
    <submittedName>
        <fullName evidence="2">Uncharacterized protein</fullName>
    </submittedName>
</protein>
<proteinExistence type="predicted"/>
<feature type="region of interest" description="Disordered" evidence="1">
    <location>
        <begin position="82"/>
        <end position="125"/>
    </location>
</feature>
<name>A0A1C7LW37_GRIFR</name>
<gene>
    <name evidence="2" type="ORF">A0H81_11357</name>
</gene>
<dbReference type="EMBL" id="LUGG01000019">
    <property type="protein sequence ID" value="OBZ68951.1"/>
    <property type="molecule type" value="Genomic_DNA"/>
</dbReference>
<comment type="caution">
    <text evidence="2">The sequence shown here is derived from an EMBL/GenBank/DDBJ whole genome shotgun (WGS) entry which is preliminary data.</text>
</comment>
<sequence>MHAKSSTGIYSTIPARKSSATSITIPGSSTVLYFACSWASSNHAGVAHPSSGYCGIFRSAKNKVLKKTLSTPEVVITSRPKTSVLAKKSSKASPSERHIMDRGDDAVHADDAAPKPVLLRRDKGKRKEIPRQRLCEFQVETSKGETQGIQLI</sequence>
<evidence type="ECO:0000313" key="3">
    <source>
        <dbReference type="Proteomes" id="UP000092993"/>
    </source>
</evidence>
<feature type="compositionally biased region" description="Basic and acidic residues" evidence="1">
    <location>
        <begin position="94"/>
        <end position="125"/>
    </location>
</feature>
<dbReference type="Proteomes" id="UP000092993">
    <property type="component" value="Unassembled WGS sequence"/>
</dbReference>
<dbReference type="AlphaFoldDB" id="A0A1C7LW37"/>
<evidence type="ECO:0000256" key="1">
    <source>
        <dbReference type="SAM" id="MobiDB-lite"/>
    </source>
</evidence>
<keyword evidence="3" id="KW-1185">Reference proteome</keyword>
<reference evidence="2 3" key="1">
    <citation type="submission" date="2016-03" db="EMBL/GenBank/DDBJ databases">
        <title>Whole genome sequencing of Grifola frondosa 9006-11.</title>
        <authorList>
            <person name="Min B."/>
            <person name="Park H."/>
            <person name="Kim J.-G."/>
            <person name="Cho H."/>
            <person name="Oh Y.-L."/>
            <person name="Kong W.-S."/>
            <person name="Choi I.-G."/>
        </authorList>
    </citation>
    <scope>NUCLEOTIDE SEQUENCE [LARGE SCALE GENOMIC DNA]</scope>
    <source>
        <strain evidence="2 3">9006-11</strain>
    </source>
</reference>
<evidence type="ECO:0000313" key="2">
    <source>
        <dbReference type="EMBL" id="OBZ68951.1"/>
    </source>
</evidence>
<accession>A0A1C7LW37</accession>